<feature type="transmembrane region" description="Helical" evidence="9">
    <location>
        <begin position="18"/>
        <end position="37"/>
    </location>
</feature>
<keyword evidence="7 9" id="KW-1133">Transmembrane helix</keyword>
<evidence type="ECO:0000259" key="10">
    <source>
        <dbReference type="PROSITE" id="PS50893"/>
    </source>
</evidence>
<proteinExistence type="predicted"/>
<keyword evidence="2" id="KW-0813">Transport</keyword>
<name>A0ABU5ZIF4_9BACL</name>
<dbReference type="InterPro" id="IPR003439">
    <property type="entry name" value="ABC_transporter-like_ATP-bd"/>
</dbReference>
<dbReference type="CDD" id="cd06581">
    <property type="entry name" value="TM_PBP1_LivM_like"/>
    <property type="match status" value="1"/>
</dbReference>
<evidence type="ECO:0000256" key="5">
    <source>
        <dbReference type="ARBA" id="ARBA00022741"/>
    </source>
</evidence>
<dbReference type="CDD" id="cd03219">
    <property type="entry name" value="ABC_Mj1267_LivG_branched"/>
    <property type="match status" value="1"/>
</dbReference>
<evidence type="ECO:0000313" key="11">
    <source>
        <dbReference type="EMBL" id="MEB3102260.1"/>
    </source>
</evidence>
<evidence type="ECO:0000256" key="6">
    <source>
        <dbReference type="ARBA" id="ARBA00022840"/>
    </source>
</evidence>
<evidence type="ECO:0000256" key="2">
    <source>
        <dbReference type="ARBA" id="ARBA00022448"/>
    </source>
</evidence>
<gene>
    <name evidence="11" type="ORF">VF724_11360</name>
</gene>
<dbReference type="InterPro" id="IPR017871">
    <property type="entry name" value="ABC_transporter-like_CS"/>
</dbReference>
<dbReference type="InterPro" id="IPR003593">
    <property type="entry name" value="AAA+_ATPase"/>
</dbReference>
<organism evidence="11 12">
    <name type="scientific">Ferviditalea candida</name>
    <dbReference type="NCBI Taxonomy" id="3108399"/>
    <lineage>
        <taxon>Bacteria</taxon>
        <taxon>Bacillati</taxon>
        <taxon>Bacillota</taxon>
        <taxon>Bacilli</taxon>
        <taxon>Bacillales</taxon>
        <taxon>Paenibacillaceae</taxon>
        <taxon>Ferviditalea</taxon>
    </lineage>
</organism>
<dbReference type="RefSeq" id="WP_371754382.1">
    <property type="nucleotide sequence ID" value="NZ_JAYJLD010000015.1"/>
</dbReference>
<evidence type="ECO:0000256" key="1">
    <source>
        <dbReference type="ARBA" id="ARBA00004651"/>
    </source>
</evidence>
<feature type="transmembrane region" description="Helical" evidence="9">
    <location>
        <begin position="231"/>
        <end position="255"/>
    </location>
</feature>
<dbReference type="Pfam" id="PF00005">
    <property type="entry name" value="ABC_tran"/>
    <property type="match status" value="1"/>
</dbReference>
<dbReference type="Pfam" id="PF12399">
    <property type="entry name" value="BCA_ABC_TP_C"/>
    <property type="match status" value="1"/>
</dbReference>
<feature type="transmembrane region" description="Helical" evidence="9">
    <location>
        <begin position="75"/>
        <end position="94"/>
    </location>
</feature>
<dbReference type="InterPro" id="IPR027417">
    <property type="entry name" value="P-loop_NTPase"/>
</dbReference>
<dbReference type="Gene3D" id="3.40.50.300">
    <property type="entry name" value="P-loop containing nucleotide triphosphate hydrolases"/>
    <property type="match status" value="1"/>
</dbReference>
<keyword evidence="3" id="KW-1003">Cell membrane</keyword>
<dbReference type="SUPFAM" id="SSF52540">
    <property type="entry name" value="P-loop containing nucleoside triphosphate hydrolases"/>
    <property type="match status" value="1"/>
</dbReference>
<evidence type="ECO:0000256" key="8">
    <source>
        <dbReference type="ARBA" id="ARBA00023136"/>
    </source>
</evidence>
<evidence type="ECO:0000313" key="12">
    <source>
        <dbReference type="Proteomes" id="UP001310386"/>
    </source>
</evidence>
<keyword evidence="12" id="KW-1185">Reference proteome</keyword>
<dbReference type="PANTHER" id="PTHR45772">
    <property type="entry name" value="CONSERVED COMPONENT OF ABC TRANSPORTER FOR NATURAL AMINO ACIDS-RELATED"/>
    <property type="match status" value="1"/>
</dbReference>
<keyword evidence="6 11" id="KW-0067">ATP-binding</keyword>
<dbReference type="GO" id="GO:0005524">
    <property type="term" value="F:ATP binding"/>
    <property type="evidence" value="ECO:0007669"/>
    <property type="project" value="UniProtKB-KW"/>
</dbReference>
<dbReference type="EMBL" id="JAYJLD010000015">
    <property type="protein sequence ID" value="MEB3102260.1"/>
    <property type="molecule type" value="Genomic_DNA"/>
</dbReference>
<dbReference type="InterPro" id="IPR043428">
    <property type="entry name" value="LivM-like"/>
</dbReference>
<dbReference type="SMART" id="SM00382">
    <property type="entry name" value="AAA"/>
    <property type="match status" value="1"/>
</dbReference>
<dbReference type="InterPro" id="IPR032823">
    <property type="entry name" value="BCA_ABC_TP_C"/>
</dbReference>
<feature type="transmembrane region" description="Helical" evidence="9">
    <location>
        <begin position="126"/>
        <end position="144"/>
    </location>
</feature>
<evidence type="ECO:0000256" key="9">
    <source>
        <dbReference type="SAM" id="Phobius"/>
    </source>
</evidence>
<keyword evidence="4 9" id="KW-0812">Transmembrane</keyword>
<feature type="transmembrane region" description="Helical" evidence="9">
    <location>
        <begin position="181"/>
        <end position="198"/>
    </location>
</feature>
<sequence>MAKIEGFDLKSRNKMGKAALAAVGIVAVLAIALPVIFKDNSYLLTQMIAIISYCIATLGLTVALGYAGQIALSQAAFFGLGAYVLAILTGMHGWSFWEAFLFGIIVPLLAGLILGAVCLRLVTHYLALATIGFGVIVYMILFNWKSVTGGADGIMNIPRPTLPFASDIMVTGAMGLGGDVWFYWFGLLLLGLSAYIVYRLRHSRLGRALLAVQEDGLAAQTNGIDMFKAKLLAFSVSAALGGLGGIVFASSYQYISPTVFTFDQSVVFFAMAIIGGSGSIAGTLLGTVFLGALPELLRDFNAFYKMIYGGLIMIFMAFLPGGIWSIVLKLFSKLNRHSVDDDEKTAIKFPQGGKLSFLEERARQAEGTNARKEAAIAAEAAVSSMAGSARHTGNGGVVPILKAEETRQAVLLEVKGLKKYFGGVKAVDGLDFNVKKGEIHVLIGPNGSGKTTVINVLSGLYTATGGSFSFKGRELTNHKPHQIVKIGLSRTFQNIRLFPELSVIDNVMIGHHSRSTTGLAGIVFTTKRAVEEEMRIRAKAEESLRFVGFTKYHALVKNLSYGQQRMVEIARALVQEPQLLLLDEPAAGMNPEETQELVKLLKRLNQLGLTLLLIEHDMDLVTEVADHVTVMDFGVKISEGTIGKVLSDPEVIKAYLGEEFVHAETQSS</sequence>
<dbReference type="PROSITE" id="PS00211">
    <property type="entry name" value="ABC_TRANSPORTER_1"/>
    <property type="match status" value="1"/>
</dbReference>
<feature type="transmembrane region" description="Helical" evidence="9">
    <location>
        <begin position="306"/>
        <end position="327"/>
    </location>
</feature>
<feature type="domain" description="ABC transporter" evidence="10">
    <location>
        <begin position="412"/>
        <end position="658"/>
    </location>
</feature>
<keyword evidence="8 9" id="KW-0472">Membrane</keyword>
<accession>A0ABU5ZIF4</accession>
<feature type="transmembrane region" description="Helical" evidence="9">
    <location>
        <begin position="267"/>
        <end position="294"/>
    </location>
</feature>
<keyword evidence="5" id="KW-0547">Nucleotide-binding</keyword>
<dbReference type="PROSITE" id="PS50893">
    <property type="entry name" value="ABC_TRANSPORTER_2"/>
    <property type="match status" value="1"/>
</dbReference>
<feature type="transmembrane region" description="Helical" evidence="9">
    <location>
        <begin position="100"/>
        <end position="119"/>
    </location>
</feature>
<evidence type="ECO:0000256" key="3">
    <source>
        <dbReference type="ARBA" id="ARBA00022475"/>
    </source>
</evidence>
<dbReference type="Pfam" id="PF02653">
    <property type="entry name" value="BPD_transp_2"/>
    <property type="match status" value="1"/>
</dbReference>
<evidence type="ECO:0000256" key="4">
    <source>
        <dbReference type="ARBA" id="ARBA00022692"/>
    </source>
</evidence>
<evidence type="ECO:0000256" key="7">
    <source>
        <dbReference type="ARBA" id="ARBA00022989"/>
    </source>
</evidence>
<comment type="caution">
    <text evidence="11">The sequence shown here is derived from an EMBL/GenBank/DDBJ whole genome shotgun (WGS) entry which is preliminary data.</text>
</comment>
<dbReference type="InterPro" id="IPR051120">
    <property type="entry name" value="ABC_AA/LPS_Transport"/>
</dbReference>
<feature type="transmembrane region" description="Helical" evidence="9">
    <location>
        <begin position="43"/>
        <end position="68"/>
    </location>
</feature>
<dbReference type="InterPro" id="IPR001851">
    <property type="entry name" value="ABC_transp_permease"/>
</dbReference>
<comment type="subcellular location">
    <subcellularLocation>
        <location evidence="1">Cell membrane</location>
        <topology evidence="1">Multi-pass membrane protein</topology>
    </subcellularLocation>
</comment>
<reference evidence="11" key="1">
    <citation type="submission" date="2023-12" db="EMBL/GenBank/DDBJ databases">
        <title>Fervidustalea candida gen. nov., sp. nov., a novel member of the family Paenibacillaceae isolated from a geothermal area.</title>
        <authorList>
            <person name="Li W.-J."/>
            <person name="Jiao J.-Y."/>
            <person name="Chen Y."/>
        </authorList>
    </citation>
    <scope>NUCLEOTIDE SEQUENCE</scope>
    <source>
        <strain evidence="11">SYSU GA230002</strain>
    </source>
</reference>
<dbReference type="Proteomes" id="UP001310386">
    <property type="component" value="Unassembled WGS sequence"/>
</dbReference>
<protein>
    <submittedName>
        <fullName evidence="11">Branched-chain amino acid ABC transporter ATP-binding protein/permease</fullName>
    </submittedName>
</protein>